<dbReference type="PANTHER" id="PTHR44942:SF4">
    <property type="entry name" value="METHYLTRANSFERASE TYPE 11 DOMAIN-CONTAINING PROTEIN"/>
    <property type="match status" value="1"/>
</dbReference>
<dbReference type="SUPFAM" id="SSF53335">
    <property type="entry name" value="S-adenosyl-L-methionine-dependent methyltransferases"/>
    <property type="match status" value="1"/>
</dbReference>
<evidence type="ECO:0000256" key="1">
    <source>
        <dbReference type="ARBA" id="ARBA00022603"/>
    </source>
</evidence>
<evidence type="ECO:0000313" key="6">
    <source>
        <dbReference type="Proteomes" id="UP000062255"/>
    </source>
</evidence>
<evidence type="ECO:0000256" key="2">
    <source>
        <dbReference type="ARBA" id="ARBA00022679"/>
    </source>
</evidence>
<dbReference type="KEGG" id="mgo:AFA91_20500"/>
<dbReference type="PANTHER" id="PTHR44942">
    <property type="entry name" value="METHYLTRANSF_11 DOMAIN-CONTAINING PROTEIN"/>
    <property type="match status" value="1"/>
</dbReference>
<name>A0A0K0X902_MYCGD</name>
<dbReference type="InterPro" id="IPR029063">
    <property type="entry name" value="SAM-dependent_MTases_sf"/>
</dbReference>
<dbReference type="STRING" id="134601.AFA91_20500"/>
<feature type="compositionally biased region" description="Polar residues" evidence="3">
    <location>
        <begin position="9"/>
        <end position="20"/>
    </location>
</feature>
<dbReference type="InterPro" id="IPR041698">
    <property type="entry name" value="Methyltransf_25"/>
</dbReference>
<evidence type="ECO:0000313" key="5">
    <source>
        <dbReference type="EMBL" id="AKS33870.1"/>
    </source>
</evidence>
<dbReference type="Proteomes" id="UP000062255">
    <property type="component" value="Chromosome"/>
</dbReference>
<keyword evidence="2" id="KW-0808">Transferase</keyword>
<gene>
    <name evidence="5" type="ORF">AFA91_20500</name>
</gene>
<dbReference type="Gene3D" id="3.40.50.150">
    <property type="entry name" value="Vaccinia Virus protein VP39"/>
    <property type="match status" value="1"/>
</dbReference>
<sequence>MAARWSDAAENQQLSTQTDNPPAFVDDLVVHLSLDGTGRLLDLGCGTGQLTLPLARHVTEAVGIDPESGMLAEADRHARERGVTNVTWFQGSSEQLPAGLGHFRLVTMGRSFHWMNRQQVLAALDETVDDGGSVVIANDSCLVLPTTPWQQAIEEVQKLFLNNDRVGTARTRAWQTHEQILAKSPFRHVRRQVYEFERTWTVEQAIGYLYSTSLPLRRLLGDRRSAFEDKVTAALLDIDSSGYFIEPVSLEVLIATRDPNVTPAG</sequence>
<dbReference type="OrthoDB" id="9797252at2"/>
<proteinExistence type="predicted"/>
<keyword evidence="1" id="KW-0489">Methyltransferase</keyword>
<dbReference type="EMBL" id="CP012150">
    <property type="protein sequence ID" value="AKS33870.1"/>
    <property type="molecule type" value="Genomic_DNA"/>
</dbReference>
<evidence type="ECO:0000259" key="4">
    <source>
        <dbReference type="Pfam" id="PF13649"/>
    </source>
</evidence>
<organism evidence="5 6">
    <name type="scientific">Mycolicibacterium goodii</name>
    <name type="common">Mycobacterium goodii</name>
    <dbReference type="NCBI Taxonomy" id="134601"/>
    <lineage>
        <taxon>Bacteria</taxon>
        <taxon>Bacillati</taxon>
        <taxon>Actinomycetota</taxon>
        <taxon>Actinomycetes</taxon>
        <taxon>Mycobacteriales</taxon>
        <taxon>Mycobacteriaceae</taxon>
        <taxon>Mycolicibacterium</taxon>
    </lineage>
</organism>
<feature type="region of interest" description="Disordered" evidence="3">
    <location>
        <begin position="1"/>
        <end position="20"/>
    </location>
</feature>
<dbReference type="PATRIC" id="fig|134601.6.peg.4238"/>
<evidence type="ECO:0000256" key="3">
    <source>
        <dbReference type="SAM" id="MobiDB-lite"/>
    </source>
</evidence>
<dbReference type="GO" id="GO:0008168">
    <property type="term" value="F:methyltransferase activity"/>
    <property type="evidence" value="ECO:0007669"/>
    <property type="project" value="UniProtKB-KW"/>
</dbReference>
<dbReference type="Pfam" id="PF13649">
    <property type="entry name" value="Methyltransf_25"/>
    <property type="match status" value="1"/>
</dbReference>
<feature type="domain" description="Methyltransferase" evidence="4">
    <location>
        <begin position="41"/>
        <end position="127"/>
    </location>
</feature>
<dbReference type="CDD" id="cd02440">
    <property type="entry name" value="AdoMet_MTases"/>
    <property type="match status" value="1"/>
</dbReference>
<reference evidence="5 6" key="1">
    <citation type="submission" date="2015-07" db="EMBL/GenBank/DDBJ databases">
        <title>Complete genome sequence of Mycobacterium goodii X7B, a facultative thermophilic biodesulfurizing bacterium.</title>
        <authorList>
            <person name="Yu B."/>
            <person name="Li F."/>
            <person name="Xu P."/>
        </authorList>
    </citation>
    <scope>NUCLEOTIDE SEQUENCE [LARGE SCALE GENOMIC DNA]</scope>
    <source>
        <strain evidence="5 6">X7B</strain>
    </source>
</reference>
<accession>A0A0K0X902</accession>
<dbReference type="AlphaFoldDB" id="A0A0K0X902"/>
<dbReference type="GO" id="GO:0032259">
    <property type="term" value="P:methylation"/>
    <property type="evidence" value="ECO:0007669"/>
    <property type="project" value="UniProtKB-KW"/>
</dbReference>
<dbReference type="InterPro" id="IPR051052">
    <property type="entry name" value="Diverse_substrate_MTase"/>
</dbReference>
<protein>
    <recommendedName>
        <fullName evidence="4">Methyltransferase domain-containing protein</fullName>
    </recommendedName>
</protein>